<keyword evidence="2" id="KW-1185">Reference proteome</keyword>
<accession>A0AAD5MZM1</accession>
<protein>
    <submittedName>
        <fullName evidence="1">Uncharacterized protein</fullName>
    </submittedName>
</protein>
<evidence type="ECO:0000313" key="1">
    <source>
        <dbReference type="EMBL" id="KAJ1365313.1"/>
    </source>
</evidence>
<reference evidence="1" key="1">
    <citation type="submission" date="2021-06" db="EMBL/GenBank/DDBJ databases">
        <title>Parelaphostrongylus tenuis whole genome reference sequence.</title>
        <authorList>
            <person name="Garwood T.J."/>
            <person name="Larsen P.A."/>
            <person name="Fountain-Jones N.M."/>
            <person name="Garbe J.R."/>
            <person name="Macchietto M.G."/>
            <person name="Kania S.A."/>
            <person name="Gerhold R.W."/>
            <person name="Richards J.E."/>
            <person name="Wolf T.M."/>
        </authorList>
    </citation>
    <scope>NUCLEOTIDE SEQUENCE</scope>
    <source>
        <strain evidence="1">MNPRO001-30</strain>
        <tissue evidence="1">Meninges</tissue>
    </source>
</reference>
<gene>
    <name evidence="1" type="ORF">KIN20_025576</name>
</gene>
<organism evidence="1 2">
    <name type="scientific">Parelaphostrongylus tenuis</name>
    <name type="common">Meningeal worm</name>
    <dbReference type="NCBI Taxonomy" id="148309"/>
    <lineage>
        <taxon>Eukaryota</taxon>
        <taxon>Metazoa</taxon>
        <taxon>Ecdysozoa</taxon>
        <taxon>Nematoda</taxon>
        <taxon>Chromadorea</taxon>
        <taxon>Rhabditida</taxon>
        <taxon>Rhabditina</taxon>
        <taxon>Rhabditomorpha</taxon>
        <taxon>Strongyloidea</taxon>
        <taxon>Metastrongylidae</taxon>
        <taxon>Parelaphostrongylus</taxon>
    </lineage>
</organism>
<dbReference type="Proteomes" id="UP001196413">
    <property type="component" value="Unassembled WGS sequence"/>
</dbReference>
<dbReference type="AlphaFoldDB" id="A0AAD5MZM1"/>
<name>A0AAD5MZM1_PARTN</name>
<dbReference type="EMBL" id="JAHQIW010005232">
    <property type="protein sequence ID" value="KAJ1365313.1"/>
    <property type="molecule type" value="Genomic_DNA"/>
</dbReference>
<comment type="caution">
    <text evidence="1">The sequence shown here is derived from an EMBL/GenBank/DDBJ whole genome shotgun (WGS) entry which is preliminary data.</text>
</comment>
<evidence type="ECO:0000313" key="2">
    <source>
        <dbReference type="Proteomes" id="UP001196413"/>
    </source>
</evidence>
<proteinExistence type="predicted"/>
<sequence>MGRRADSVYSPPPSLIPLVKIGAPQEDVHRHKKKKLLEAALKGSGLEKCRWILCEYSDPLGALINDDGSAKKFSPRHEIDNGKILHQPFSFRNPRPGLEFATGKNHAGLYHLKYVSM</sequence>